<comment type="caution">
    <text evidence="4">The sequence shown here is derived from an EMBL/GenBank/DDBJ whole genome shotgun (WGS) entry which is preliminary data.</text>
</comment>
<evidence type="ECO:0000313" key="5">
    <source>
        <dbReference type="Proteomes" id="UP001203880"/>
    </source>
</evidence>
<sequence>MLFGIDPNTTPDLLACLAQMGHRDELAVADTNYQAVSATAVCPHSSVIQYPGQDTPSVIDIITEMMPIGSFHDYAARRMQVGDAPDEMNGAHTSVWDILNARRPEGAAPSSIPRQEHCNQSHAAMPSCNAAKPAPLAAISSATV</sequence>
<dbReference type="EMBL" id="JAMFMB010000043">
    <property type="protein sequence ID" value="MCL6285929.1"/>
    <property type="molecule type" value="Genomic_DNA"/>
</dbReference>
<dbReference type="RefSeq" id="WP_249713211.1">
    <property type="nucleotide sequence ID" value="NZ_JAMFMB010000043.1"/>
</dbReference>
<dbReference type="Pfam" id="PF05025">
    <property type="entry name" value="RbsD_FucU"/>
    <property type="match status" value="1"/>
</dbReference>
<protein>
    <recommendedName>
        <fullName evidence="6">D-ribose pyranase</fullName>
    </recommendedName>
</protein>
<comment type="catalytic activity">
    <reaction evidence="3">
        <text>alpha-L-fucose = beta-L-fucose</text>
        <dbReference type="Rhea" id="RHEA:25580"/>
        <dbReference type="ChEBI" id="CHEBI:42548"/>
        <dbReference type="ChEBI" id="CHEBI:42589"/>
        <dbReference type="EC" id="5.1.3.29"/>
    </reaction>
</comment>
<organism evidence="4 5">
    <name type="scientific">Ruegeria spongiae</name>
    <dbReference type="NCBI Taxonomy" id="2942209"/>
    <lineage>
        <taxon>Bacteria</taxon>
        <taxon>Pseudomonadati</taxon>
        <taxon>Pseudomonadota</taxon>
        <taxon>Alphaproteobacteria</taxon>
        <taxon>Rhodobacterales</taxon>
        <taxon>Roseobacteraceae</taxon>
        <taxon>Ruegeria</taxon>
    </lineage>
</organism>
<evidence type="ECO:0000313" key="4">
    <source>
        <dbReference type="EMBL" id="MCL6285929.1"/>
    </source>
</evidence>
<dbReference type="InterPro" id="IPR050443">
    <property type="entry name" value="RbsD/FucU_mutarotase"/>
</dbReference>
<dbReference type="Proteomes" id="UP001203880">
    <property type="component" value="Unassembled WGS sequence"/>
</dbReference>
<dbReference type="InterPro" id="IPR023750">
    <property type="entry name" value="RbsD-like_sf"/>
</dbReference>
<reference evidence="4" key="1">
    <citation type="submission" date="2022-05" db="EMBL/GenBank/DDBJ databases">
        <authorList>
            <person name="Park J.-S."/>
        </authorList>
    </citation>
    <scope>NUCLEOTIDE SEQUENCE</scope>
    <source>
        <strain evidence="4">2012CJ41-6</strain>
    </source>
</reference>
<dbReference type="PANTHER" id="PTHR31690:SF4">
    <property type="entry name" value="FUCOSE MUTAROTASE"/>
    <property type="match status" value="1"/>
</dbReference>
<keyword evidence="5" id="KW-1185">Reference proteome</keyword>
<evidence type="ECO:0000256" key="3">
    <source>
        <dbReference type="ARBA" id="ARBA00036324"/>
    </source>
</evidence>
<gene>
    <name evidence="4" type="ORF">M3P21_20640</name>
</gene>
<name>A0ABT0Q7S8_9RHOB</name>
<dbReference type="Gene3D" id="3.40.1650.10">
    <property type="entry name" value="RbsD-like domain"/>
    <property type="match status" value="1"/>
</dbReference>
<keyword evidence="2" id="KW-0413">Isomerase</keyword>
<evidence type="ECO:0000256" key="1">
    <source>
        <dbReference type="ARBA" id="ARBA00000223"/>
    </source>
</evidence>
<dbReference type="InterPro" id="IPR007721">
    <property type="entry name" value="RbsD_FucU"/>
</dbReference>
<evidence type="ECO:0000256" key="2">
    <source>
        <dbReference type="ARBA" id="ARBA00023235"/>
    </source>
</evidence>
<dbReference type="PANTHER" id="PTHR31690">
    <property type="entry name" value="FUCOSE MUTAROTASE"/>
    <property type="match status" value="1"/>
</dbReference>
<dbReference type="SUPFAM" id="SSF102546">
    <property type="entry name" value="RbsD-like"/>
    <property type="match status" value="1"/>
</dbReference>
<comment type="catalytic activity">
    <reaction evidence="1">
        <text>beta-D-ribopyranose = beta-D-ribofuranose</text>
        <dbReference type="Rhea" id="RHEA:25432"/>
        <dbReference type="ChEBI" id="CHEBI:27476"/>
        <dbReference type="ChEBI" id="CHEBI:47002"/>
        <dbReference type="EC" id="5.4.99.62"/>
    </reaction>
</comment>
<proteinExistence type="predicted"/>
<evidence type="ECO:0008006" key="6">
    <source>
        <dbReference type="Google" id="ProtNLM"/>
    </source>
</evidence>
<accession>A0ABT0Q7S8</accession>